<evidence type="ECO:0000313" key="3">
    <source>
        <dbReference type="EMBL" id="QNP30357.1"/>
    </source>
</evidence>
<dbReference type="EMBL" id="CP060822">
    <property type="protein sequence ID" value="QNP30357.1"/>
    <property type="molecule type" value="Genomic_DNA"/>
</dbReference>
<keyword evidence="3" id="KW-0695">RNA-directed DNA polymerase</keyword>
<feature type="compositionally biased region" description="Polar residues" evidence="1">
    <location>
        <begin position="350"/>
        <end position="375"/>
    </location>
</feature>
<dbReference type="RefSeq" id="WP_187706772.1">
    <property type="nucleotide sequence ID" value="NZ_CP060822.1"/>
</dbReference>
<gene>
    <name evidence="3" type="ORF">IAR63_04680</name>
</gene>
<organism evidence="3 4">
    <name type="scientific">Cylindrospermopsis curvispora GIHE-G1</name>
    <dbReference type="NCBI Taxonomy" id="2666332"/>
    <lineage>
        <taxon>Bacteria</taxon>
        <taxon>Bacillati</taxon>
        <taxon>Cyanobacteriota</taxon>
        <taxon>Cyanophyceae</taxon>
        <taxon>Nostocales</taxon>
        <taxon>Aphanizomenonaceae</taxon>
        <taxon>Cylindrospermopsis</taxon>
    </lineage>
</organism>
<dbReference type="SUPFAM" id="SSF56672">
    <property type="entry name" value="DNA/RNA polymerases"/>
    <property type="match status" value="1"/>
</dbReference>
<protein>
    <submittedName>
        <fullName evidence="3">Reverse transcriptase N-terminal domain-containing protein</fullName>
    </submittedName>
</protein>
<evidence type="ECO:0000313" key="4">
    <source>
        <dbReference type="Proteomes" id="UP000516013"/>
    </source>
</evidence>
<accession>A0A7H0F2U1</accession>
<dbReference type="AlphaFoldDB" id="A0A7H0F2U1"/>
<dbReference type="InterPro" id="IPR051083">
    <property type="entry name" value="GrpII_Intron_Splice-Mob/Def"/>
</dbReference>
<proteinExistence type="predicted"/>
<reference evidence="3 4" key="1">
    <citation type="submission" date="2020-08" db="EMBL/GenBank/DDBJ databases">
        <title>Complete genome sequence of Raphidiopsis curvispora isolated from drinking water reservoir in South Korea.</title>
        <authorList>
            <person name="Jeong J."/>
        </authorList>
    </citation>
    <scope>NUCLEOTIDE SEQUENCE [LARGE SCALE GENOMIC DNA]</scope>
    <source>
        <strain evidence="3 4">GIHE-G1</strain>
    </source>
</reference>
<keyword evidence="3" id="KW-0808">Transferase</keyword>
<feature type="region of interest" description="Disordered" evidence="1">
    <location>
        <begin position="348"/>
        <end position="375"/>
    </location>
</feature>
<dbReference type="GO" id="GO:0003964">
    <property type="term" value="F:RNA-directed DNA polymerase activity"/>
    <property type="evidence" value="ECO:0007669"/>
    <property type="project" value="UniProtKB-KW"/>
</dbReference>
<feature type="domain" description="Reverse transcriptase N-terminal" evidence="2">
    <location>
        <begin position="12"/>
        <end position="69"/>
    </location>
</feature>
<dbReference type="Pfam" id="PF13655">
    <property type="entry name" value="RVT_N"/>
    <property type="match status" value="1"/>
</dbReference>
<keyword evidence="4" id="KW-1185">Reference proteome</keyword>
<keyword evidence="3" id="KW-0548">Nucleotidyltransferase</keyword>
<dbReference type="InterPro" id="IPR025960">
    <property type="entry name" value="RVT_N"/>
</dbReference>
<name>A0A7H0F2U1_9CYAN</name>
<sequence>MIRHSRNVSESWQRLPWRQFCRHLFRLQKRVYKAVRVGDLRKAKSLQKLILKSRSAQLLAIRQVLQANSLTEVLSPTIRQRVWQWVIKYALEPAHETNFHINSYGWKRGFSPQDAQRMLQVYLSEIPGHQTRVIKIDLGKSLEKINPRAICKRLIAPVEIKRGIRSQCVSVENPELITSLLANIFLKEIEDIGKLVWYGREIVIILQSQDHPERILDTIRHSLAKDGIELATEETKLIAATDGFDFLSWHFQVQKNGKLRCVPGLKNFQAFRQKVKHIVNNSNYGATIKAQKLSLIVGEWRNYHRYCNMSGARFSLYHIKYRAFKVFNRETKQNRQISKQLINKAFPRVNSGQSSSRNGEWQNSTLSHTPGKSYS</sequence>
<evidence type="ECO:0000259" key="2">
    <source>
        <dbReference type="Pfam" id="PF13655"/>
    </source>
</evidence>
<dbReference type="Proteomes" id="UP000516013">
    <property type="component" value="Chromosome"/>
</dbReference>
<evidence type="ECO:0000256" key="1">
    <source>
        <dbReference type="SAM" id="MobiDB-lite"/>
    </source>
</evidence>
<dbReference type="KEGG" id="ccur:IAR63_04680"/>
<dbReference type="PANTHER" id="PTHR34047">
    <property type="entry name" value="NUCLEAR INTRON MATURASE 1, MITOCHONDRIAL-RELATED"/>
    <property type="match status" value="1"/>
</dbReference>
<dbReference type="InterPro" id="IPR043502">
    <property type="entry name" value="DNA/RNA_pol_sf"/>
</dbReference>
<dbReference type="PANTHER" id="PTHR34047:SF8">
    <property type="entry name" value="PROTEIN YKFC"/>
    <property type="match status" value="1"/>
</dbReference>